<dbReference type="Proteomes" id="UP000345637">
    <property type="component" value="Unassembled WGS sequence"/>
</dbReference>
<evidence type="ECO:0000256" key="1">
    <source>
        <dbReference type="SAM" id="SignalP"/>
    </source>
</evidence>
<reference evidence="2 3" key="1">
    <citation type="submission" date="2019-03" db="EMBL/GenBank/DDBJ databases">
        <authorList>
            <consortium name="Pathogen Informatics"/>
        </authorList>
    </citation>
    <scope>NUCLEOTIDE SEQUENCE [LARGE SCALE GENOMIC DNA]</scope>
    <source>
        <strain evidence="2 3">NCTC12998</strain>
    </source>
</reference>
<dbReference type="AlphaFoldDB" id="A0A485CH52"/>
<name>A0A485CH52_RAOPL</name>
<sequence>MKKINTLLMCSALLFGMSSAYAADNMAKDNMAKDNMGKMSHDCTKDGMKKRVYV</sequence>
<proteinExistence type="predicted"/>
<organism evidence="2 3">
    <name type="scientific">Raoultella planticola</name>
    <name type="common">Klebsiella planticola</name>
    <dbReference type="NCBI Taxonomy" id="575"/>
    <lineage>
        <taxon>Bacteria</taxon>
        <taxon>Pseudomonadati</taxon>
        <taxon>Pseudomonadota</taxon>
        <taxon>Gammaproteobacteria</taxon>
        <taxon>Enterobacterales</taxon>
        <taxon>Enterobacteriaceae</taxon>
        <taxon>Klebsiella/Raoultella group</taxon>
        <taxon>Raoultella</taxon>
    </lineage>
</organism>
<dbReference type="EMBL" id="CAADJE010000027">
    <property type="protein sequence ID" value="VFS83979.1"/>
    <property type="molecule type" value="Genomic_DNA"/>
</dbReference>
<evidence type="ECO:0000313" key="3">
    <source>
        <dbReference type="Proteomes" id="UP000345637"/>
    </source>
</evidence>
<feature type="signal peptide" evidence="1">
    <location>
        <begin position="1"/>
        <end position="22"/>
    </location>
</feature>
<keyword evidence="1" id="KW-0732">Signal</keyword>
<evidence type="ECO:0000313" key="2">
    <source>
        <dbReference type="EMBL" id="VFS83979.1"/>
    </source>
</evidence>
<protein>
    <submittedName>
        <fullName evidence="2">Pentapeptide MXKDX repeat protein</fullName>
    </submittedName>
</protein>
<gene>
    <name evidence="2" type="ORF">NCTC12998_05847</name>
</gene>
<accession>A0A485CH52</accession>
<feature type="chain" id="PRO_5019738051" evidence="1">
    <location>
        <begin position="23"/>
        <end position="54"/>
    </location>
</feature>